<dbReference type="InterPro" id="IPR001959">
    <property type="entry name" value="Transposase"/>
</dbReference>
<dbReference type="PATRIC" id="fig|1033806.13.peg.1938"/>
<evidence type="ECO:0000259" key="8">
    <source>
        <dbReference type="Pfam" id="PF07282"/>
    </source>
</evidence>
<evidence type="ECO:0000256" key="3">
    <source>
        <dbReference type="ARBA" id="ARBA00022578"/>
    </source>
</evidence>
<comment type="similarity">
    <text evidence="1">In the C-terminal section; belongs to the transposase 35 family.</text>
</comment>
<feature type="domain" description="Cas12f1-like TNB" evidence="8">
    <location>
        <begin position="295"/>
        <end position="361"/>
    </location>
</feature>
<evidence type="ECO:0000259" key="7">
    <source>
        <dbReference type="Pfam" id="PF01385"/>
    </source>
</evidence>
<evidence type="ECO:0000313" key="9">
    <source>
        <dbReference type="EMBL" id="ERJ05804.1"/>
    </source>
</evidence>
<dbReference type="InterPro" id="IPR010095">
    <property type="entry name" value="Cas12f1-like_TNB"/>
</dbReference>
<accession>U2FBK7</accession>
<dbReference type="InterPro" id="IPR051399">
    <property type="entry name" value="RNA-guided_DNA_endo/Transpos"/>
</dbReference>
<comment type="similarity">
    <text evidence="2">In the N-terminal section; belongs to the transposase 2 family.</text>
</comment>
<name>U2FBK7_9EURY</name>
<dbReference type="Pfam" id="PF01385">
    <property type="entry name" value="OrfB_IS605"/>
    <property type="match status" value="1"/>
</dbReference>
<comment type="caution">
    <text evidence="9">The sequence shown here is derived from an EMBL/GenBank/DDBJ whole genome shotgun (WGS) entry which is preliminary data.</text>
</comment>
<feature type="region of interest" description="Disordered" evidence="6">
    <location>
        <begin position="366"/>
        <end position="389"/>
    </location>
</feature>
<evidence type="ECO:0000256" key="4">
    <source>
        <dbReference type="ARBA" id="ARBA00023125"/>
    </source>
</evidence>
<protein>
    <submittedName>
        <fullName evidence="9">Neutral proteinase</fullName>
    </submittedName>
</protein>
<keyword evidence="5" id="KW-0233">DNA recombination</keyword>
<reference evidence="9 10" key="2">
    <citation type="journal article" date="2013" name="PLoS ONE">
        <title>INDIGO - INtegrated Data Warehouse of MIcrobial GenOmes with Examples from the Red Sea Extremophiles.</title>
        <authorList>
            <person name="Alam I."/>
            <person name="Antunes A."/>
            <person name="Kamau A.A."/>
            <person name="Ba Alawi W."/>
            <person name="Kalkatawi M."/>
            <person name="Stingl U."/>
            <person name="Bajic V.B."/>
        </authorList>
    </citation>
    <scope>NUCLEOTIDE SEQUENCE [LARGE SCALE GENOMIC DNA]</scope>
    <source>
        <strain evidence="9 10">SARL4B</strain>
    </source>
</reference>
<dbReference type="NCBIfam" id="NF040570">
    <property type="entry name" value="guided_TnpB"/>
    <property type="match status" value="1"/>
</dbReference>
<dbReference type="OrthoDB" id="168528at2157"/>
<gene>
    <name evidence="9" type="ORF">HLRTI_002192</name>
</gene>
<dbReference type="eggNOG" id="arCOG00679">
    <property type="taxonomic scope" value="Archaea"/>
</dbReference>
<dbReference type="EMBL" id="AFNT02000025">
    <property type="protein sequence ID" value="ERJ05804.1"/>
    <property type="molecule type" value="Genomic_DNA"/>
</dbReference>
<dbReference type="AlphaFoldDB" id="U2FBK7"/>
<dbReference type="GO" id="GO:0006310">
    <property type="term" value="P:DNA recombination"/>
    <property type="evidence" value="ECO:0007669"/>
    <property type="project" value="UniProtKB-KW"/>
</dbReference>
<reference evidence="9 10" key="1">
    <citation type="journal article" date="2011" name="J. Bacteriol.">
        <title>Genome sequence of Halorhabdus tiamatea, the first archaeon isolated from a deep-sea anoxic brine lake.</title>
        <authorList>
            <person name="Antunes A."/>
            <person name="Alam I."/>
            <person name="Bajic V.B."/>
            <person name="Stingl U."/>
        </authorList>
    </citation>
    <scope>NUCLEOTIDE SEQUENCE [LARGE SCALE GENOMIC DNA]</scope>
    <source>
        <strain evidence="9 10">SARL4B</strain>
    </source>
</reference>
<dbReference type="GeneID" id="23799297"/>
<keyword evidence="3" id="KW-0815">Transposition</keyword>
<sequence length="422" mass="47346">MADEYVRRTAITRLEVTDEQRDLLEETISEWKRGCQIATDMAWGKCNTKSDVQPLAYDDVREHTDLGSQHAILATHQAAQAITGCIERRLNGKKVSKPSFTAPTVKFDARTMTLFDDDSVSLSTTESRVRCKLALPESDDGYQRQYLDSDIWTVTESTLTARDGDYFLHIGFRRHKTDTERNTAEDGTVLGVDLGIENLAVTSTASFFSGRELTHNLHEFEKVRAGLQQTGTRSAHRTLEQSSNRELRYVRDVLHRASNAIVDEALRHGCDIIAFEDLAHIRDRTGASWGHRWAFRTLYEQVEYKAEAEGIAVTQVDPAYTSKRCAECGFTADENRPTRSDFRCQKCDLEANADYNAAKNIGLRHVRQGQQSSRRTGDSQLALKSGTVTPNGGFTAYPDGFEAEFTDKPQCRPTACTSSDHV</sequence>
<dbReference type="GO" id="GO:0003677">
    <property type="term" value="F:DNA binding"/>
    <property type="evidence" value="ECO:0007669"/>
    <property type="project" value="UniProtKB-KW"/>
</dbReference>
<dbReference type="PANTHER" id="PTHR30405:SF26">
    <property type="entry name" value="TRANSPOSASE, PROBABLY IS605-TNPB FAMILY"/>
    <property type="match status" value="1"/>
</dbReference>
<evidence type="ECO:0000256" key="1">
    <source>
        <dbReference type="ARBA" id="ARBA00008761"/>
    </source>
</evidence>
<evidence type="ECO:0000256" key="5">
    <source>
        <dbReference type="ARBA" id="ARBA00023172"/>
    </source>
</evidence>
<dbReference type="PANTHER" id="PTHR30405">
    <property type="entry name" value="TRANSPOSASE"/>
    <property type="match status" value="1"/>
</dbReference>
<evidence type="ECO:0000256" key="6">
    <source>
        <dbReference type="SAM" id="MobiDB-lite"/>
    </source>
</evidence>
<dbReference type="GO" id="GO:0032196">
    <property type="term" value="P:transposition"/>
    <property type="evidence" value="ECO:0007669"/>
    <property type="project" value="UniProtKB-KW"/>
</dbReference>
<keyword evidence="4" id="KW-0238">DNA-binding</keyword>
<proteinExistence type="inferred from homology"/>
<dbReference type="NCBIfam" id="TIGR01766">
    <property type="entry name" value="IS200/IS605 family accessory protein TnpB-like domain"/>
    <property type="match status" value="1"/>
</dbReference>
<dbReference type="Pfam" id="PF07282">
    <property type="entry name" value="Cas12f1-like_TNB"/>
    <property type="match status" value="1"/>
</dbReference>
<evidence type="ECO:0000313" key="10">
    <source>
        <dbReference type="Proteomes" id="UP000003861"/>
    </source>
</evidence>
<dbReference type="Proteomes" id="UP000003861">
    <property type="component" value="Unassembled WGS sequence"/>
</dbReference>
<feature type="domain" description="Probable transposase IS891/IS1136/IS1341" evidence="7">
    <location>
        <begin position="177"/>
        <end position="278"/>
    </location>
</feature>
<dbReference type="STRING" id="1033806.HTIA_2149"/>
<evidence type="ECO:0000256" key="2">
    <source>
        <dbReference type="ARBA" id="ARBA00011044"/>
    </source>
</evidence>
<dbReference type="RefSeq" id="WP_021029576.1">
    <property type="nucleotide sequence ID" value="NC_021921.1"/>
</dbReference>
<organism evidence="9 10">
    <name type="scientific">Halorhabdus tiamatea SARL4B</name>
    <dbReference type="NCBI Taxonomy" id="1033806"/>
    <lineage>
        <taxon>Archaea</taxon>
        <taxon>Methanobacteriati</taxon>
        <taxon>Methanobacteriota</taxon>
        <taxon>Stenosarchaea group</taxon>
        <taxon>Halobacteria</taxon>
        <taxon>Halobacteriales</taxon>
        <taxon>Haloarculaceae</taxon>
        <taxon>Halorhabdus</taxon>
    </lineage>
</organism>